<dbReference type="InterPro" id="IPR008271">
    <property type="entry name" value="Ser/Thr_kinase_AS"/>
</dbReference>
<dbReference type="InterPro" id="IPR000719">
    <property type="entry name" value="Prot_kinase_dom"/>
</dbReference>
<reference evidence="6 7" key="1">
    <citation type="submission" date="2014-04" db="EMBL/GenBank/DDBJ databases">
        <authorList>
            <consortium name="DOE Joint Genome Institute"/>
            <person name="Kuo A."/>
            <person name="Girlanda M."/>
            <person name="Perotto S."/>
            <person name="Kohler A."/>
            <person name="Nagy L.G."/>
            <person name="Floudas D."/>
            <person name="Copeland A."/>
            <person name="Barry K.W."/>
            <person name="Cichocki N."/>
            <person name="Veneault-Fourrey C."/>
            <person name="LaButti K."/>
            <person name="Lindquist E.A."/>
            <person name="Lipzen A."/>
            <person name="Lundell T."/>
            <person name="Morin E."/>
            <person name="Murat C."/>
            <person name="Sun H."/>
            <person name="Tunlid A."/>
            <person name="Henrissat B."/>
            <person name="Grigoriev I.V."/>
            <person name="Hibbett D.S."/>
            <person name="Martin F."/>
            <person name="Nordberg H.P."/>
            <person name="Cantor M.N."/>
            <person name="Hua S.X."/>
        </authorList>
    </citation>
    <scope>NUCLEOTIDE SEQUENCE [LARGE SCALE GENOMIC DNA]</scope>
    <source>
        <strain evidence="6 7">MUT 4182</strain>
    </source>
</reference>
<dbReference type="Pfam" id="PF00069">
    <property type="entry name" value="Pkinase"/>
    <property type="match status" value="1"/>
</dbReference>
<dbReference type="HOGENOM" id="CLU_000288_7_18_1"/>
<dbReference type="PIRSF" id="PIRSF000654">
    <property type="entry name" value="Integrin-linked_kinase"/>
    <property type="match status" value="1"/>
</dbReference>
<gene>
    <name evidence="6" type="ORF">M407DRAFT_79926</name>
</gene>
<keyword evidence="2" id="KW-0547">Nucleotide-binding</keyword>
<dbReference type="PROSITE" id="PS00108">
    <property type="entry name" value="PROTEIN_KINASE_ST"/>
    <property type="match status" value="1"/>
</dbReference>
<keyword evidence="1" id="KW-0808">Transferase</keyword>
<evidence type="ECO:0000313" key="6">
    <source>
        <dbReference type="EMBL" id="KIO21815.1"/>
    </source>
</evidence>
<proteinExistence type="predicted"/>
<dbReference type="InterPro" id="IPR011009">
    <property type="entry name" value="Kinase-like_dom_sf"/>
</dbReference>
<dbReference type="SMART" id="SM00220">
    <property type="entry name" value="S_TKc"/>
    <property type="match status" value="1"/>
</dbReference>
<dbReference type="GO" id="GO:0004674">
    <property type="term" value="F:protein serine/threonine kinase activity"/>
    <property type="evidence" value="ECO:0007669"/>
    <property type="project" value="TreeGrafter"/>
</dbReference>
<evidence type="ECO:0000256" key="2">
    <source>
        <dbReference type="ARBA" id="ARBA00022741"/>
    </source>
</evidence>
<dbReference type="SUPFAM" id="SSF56112">
    <property type="entry name" value="Protein kinase-like (PK-like)"/>
    <property type="match status" value="1"/>
</dbReference>
<evidence type="ECO:0000256" key="1">
    <source>
        <dbReference type="ARBA" id="ARBA00022679"/>
    </source>
</evidence>
<dbReference type="InterPro" id="IPR051681">
    <property type="entry name" value="Ser/Thr_Kinases-Pseudokinases"/>
</dbReference>
<dbReference type="GO" id="GO:0005524">
    <property type="term" value="F:ATP binding"/>
    <property type="evidence" value="ECO:0007669"/>
    <property type="project" value="UniProtKB-KW"/>
</dbReference>
<feature type="non-terminal residue" evidence="6">
    <location>
        <position position="240"/>
    </location>
</feature>
<organism evidence="6 7">
    <name type="scientific">Tulasnella calospora MUT 4182</name>
    <dbReference type="NCBI Taxonomy" id="1051891"/>
    <lineage>
        <taxon>Eukaryota</taxon>
        <taxon>Fungi</taxon>
        <taxon>Dikarya</taxon>
        <taxon>Basidiomycota</taxon>
        <taxon>Agaricomycotina</taxon>
        <taxon>Agaricomycetes</taxon>
        <taxon>Cantharellales</taxon>
        <taxon>Tulasnellaceae</taxon>
        <taxon>Tulasnella</taxon>
    </lineage>
</organism>
<protein>
    <recommendedName>
        <fullName evidence="5">Protein kinase domain-containing protein</fullName>
    </recommendedName>
</protein>
<keyword evidence="7" id="KW-1185">Reference proteome</keyword>
<keyword evidence="3" id="KW-0418">Kinase</keyword>
<dbReference type="PROSITE" id="PS50011">
    <property type="entry name" value="PROTEIN_KINASE_DOM"/>
    <property type="match status" value="1"/>
</dbReference>
<dbReference type="PANTHER" id="PTHR44329">
    <property type="entry name" value="SERINE/THREONINE-PROTEIN KINASE TNNI3K-RELATED"/>
    <property type="match status" value="1"/>
</dbReference>
<dbReference type="AlphaFoldDB" id="A0A0C3Q141"/>
<evidence type="ECO:0000259" key="5">
    <source>
        <dbReference type="PROSITE" id="PS50011"/>
    </source>
</evidence>
<sequence>MFGLTQAYQRLARQLKVWEGLRHPNVLELLGYYLSPNYDVAQLISPYKINGGLRKYLAQNPVGIAQRLGFTKGITAGLACLHNFDPAICHADLKPANVLLDLHMNAVLCDFGLASFVGGSPTSPGLATTTAVKGTPRYMSPELHLDDDCTHSLESDVWAWACTVFHVLTGSIPYPNALGQRQLCMAIVHEQPPGDINLLLPSSFEGADSESALALRFFHSVIPRCWDFDPQRRPSISNLL</sequence>
<evidence type="ECO:0000313" key="7">
    <source>
        <dbReference type="Proteomes" id="UP000054248"/>
    </source>
</evidence>
<dbReference type="Proteomes" id="UP000054248">
    <property type="component" value="Unassembled WGS sequence"/>
</dbReference>
<feature type="domain" description="Protein kinase" evidence="5">
    <location>
        <begin position="1"/>
        <end position="240"/>
    </location>
</feature>
<name>A0A0C3Q141_9AGAM</name>
<keyword evidence="4" id="KW-0067">ATP-binding</keyword>
<dbReference type="PANTHER" id="PTHR44329:SF288">
    <property type="entry name" value="MITOGEN-ACTIVATED PROTEIN KINASE KINASE KINASE 20"/>
    <property type="match status" value="1"/>
</dbReference>
<evidence type="ECO:0000256" key="3">
    <source>
        <dbReference type="ARBA" id="ARBA00022777"/>
    </source>
</evidence>
<dbReference type="EMBL" id="KN823126">
    <property type="protein sequence ID" value="KIO21815.1"/>
    <property type="molecule type" value="Genomic_DNA"/>
</dbReference>
<dbReference type="Gene3D" id="1.10.510.10">
    <property type="entry name" value="Transferase(Phosphotransferase) domain 1"/>
    <property type="match status" value="1"/>
</dbReference>
<reference evidence="7" key="2">
    <citation type="submission" date="2015-01" db="EMBL/GenBank/DDBJ databases">
        <title>Evolutionary Origins and Diversification of the Mycorrhizal Mutualists.</title>
        <authorList>
            <consortium name="DOE Joint Genome Institute"/>
            <consortium name="Mycorrhizal Genomics Consortium"/>
            <person name="Kohler A."/>
            <person name="Kuo A."/>
            <person name="Nagy L.G."/>
            <person name="Floudas D."/>
            <person name="Copeland A."/>
            <person name="Barry K.W."/>
            <person name="Cichocki N."/>
            <person name="Veneault-Fourrey C."/>
            <person name="LaButti K."/>
            <person name="Lindquist E.A."/>
            <person name="Lipzen A."/>
            <person name="Lundell T."/>
            <person name="Morin E."/>
            <person name="Murat C."/>
            <person name="Riley R."/>
            <person name="Ohm R."/>
            <person name="Sun H."/>
            <person name="Tunlid A."/>
            <person name="Henrissat B."/>
            <person name="Grigoriev I.V."/>
            <person name="Hibbett D.S."/>
            <person name="Martin F."/>
        </authorList>
    </citation>
    <scope>NUCLEOTIDE SEQUENCE [LARGE SCALE GENOMIC DNA]</scope>
    <source>
        <strain evidence="7">MUT 4182</strain>
    </source>
</reference>
<dbReference type="OrthoDB" id="346907at2759"/>
<accession>A0A0C3Q141</accession>
<evidence type="ECO:0000256" key="4">
    <source>
        <dbReference type="ARBA" id="ARBA00022840"/>
    </source>
</evidence>